<proteinExistence type="predicted"/>
<dbReference type="InterPro" id="IPR036869">
    <property type="entry name" value="J_dom_sf"/>
</dbReference>
<gene>
    <name evidence="4" type="ORF">ACAT0790_LOCUS47552</name>
</gene>
<evidence type="ECO:0000256" key="2">
    <source>
        <dbReference type="SAM" id="Phobius"/>
    </source>
</evidence>
<dbReference type="SMART" id="SM00271">
    <property type="entry name" value="DnaJ"/>
    <property type="match status" value="1"/>
</dbReference>
<dbReference type="Gene3D" id="1.10.287.110">
    <property type="entry name" value="DnaJ domain"/>
    <property type="match status" value="1"/>
</dbReference>
<dbReference type="InterPro" id="IPR001623">
    <property type="entry name" value="DnaJ_domain"/>
</dbReference>
<dbReference type="PANTHER" id="PTHR24074">
    <property type="entry name" value="CO-CHAPERONE PROTEIN DJLA"/>
    <property type="match status" value="1"/>
</dbReference>
<dbReference type="CDD" id="cd06257">
    <property type="entry name" value="DnaJ"/>
    <property type="match status" value="1"/>
</dbReference>
<feature type="domain" description="J" evidence="3">
    <location>
        <begin position="222"/>
        <end position="287"/>
    </location>
</feature>
<dbReference type="PROSITE" id="PS50076">
    <property type="entry name" value="DNAJ_2"/>
    <property type="match status" value="1"/>
</dbReference>
<keyword evidence="2" id="KW-1133">Transmembrane helix</keyword>
<dbReference type="InterPro" id="IPR018253">
    <property type="entry name" value="DnaJ_domain_CS"/>
</dbReference>
<dbReference type="SUPFAM" id="SSF46565">
    <property type="entry name" value="Chaperone J-domain"/>
    <property type="match status" value="1"/>
</dbReference>
<evidence type="ECO:0000259" key="3">
    <source>
        <dbReference type="PROSITE" id="PS50076"/>
    </source>
</evidence>
<accession>A0A7S1RMH0</accession>
<feature type="region of interest" description="Disordered" evidence="1">
    <location>
        <begin position="1"/>
        <end position="110"/>
    </location>
</feature>
<dbReference type="InterPro" id="IPR050817">
    <property type="entry name" value="DjlA_DnaK_co-chaperone"/>
</dbReference>
<organism evidence="4">
    <name type="scientific">Alexandrium catenella</name>
    <name type="common">Red tide dinoflagellate</name>
    <name type="synonym">Gonyaulax catenella</name>
    <dbReference type="NCBI Taxonomy" id="2925"/>
    <lineage>
        <taxon>Eukaryota</taxon>
        <taxon>Sar</taxon>
        <taxon>Alveolata</taxon>
        <taxon>Dinophyceae</taxon>
        <taxon>Gonyaulacales</taxon>
        <taxon>Pyrocystaceae</taxon>
        <taxon>Alexandrium</taxon>
    </lineage>
</organism>
<feature type="region of interest" description="Disordered" evidence="1">
    <location>
        <begin position="148"/>
        <end position="171"/>
    </location>
</feature>
<dbReference type="PROSITE" id="PS00636">
    <property type="entry name" value="DNAJ_1"/>
    <property type="match status" value="1"/>
</dbReference>
<feature type="transmembrane region" description="Helical" evidence="2">
    <location>
        <begin position="695"/>
        <end position="718"/>
    </location>
</feature>
<dbReference type="Gene3D" id="3.40.30.10">
    <property type="entry name" value="Glutaredoxin"/>
    <property type="match status" value="1"/>
</dbReference>
<reference evidence="4" key="1">
    <citation type="submission" date="2021-01" db="EMBL/GenBank/DDBJ databases">
        <authorList>
            <person name="Corre E."/>
            <person name="Pelletier E."/>
            <person name="Niang G."/>
            <person name="Scheremetjew M."/>
            <person name="Finn R."/>
            <person name="Kale V."/>
            <person name="Holt S."/>
            <person name="Cochrane G."/>
            <person name="Meng A."/>
            <person name="Brown T."/>
            <person name="Cohen L."/>
        </authorList>
    </citation>
    <scope>NUCLEOTIDE SEQUENCE</scope>
    <source>
        <strain evidence="4">OF101</strain>
    </source>
</reference>
<feature type="transmembrane region" description="Helical" evidence="2">
    <location>
        <begin position="724"/>
        <end position="744"/>
    </location>
</feature>
<evidence type="ECO:0000256" key="1">
    <source>
        <dbReference type="SAM" id="MobiDB-lite"/>
    </source>
</evidence>
<feature type="compositionally biased region" description="Basic and acidic residues" evidence="1">
    <location>
        <begin position="1"/>
        <end position="31"/>
    </location>
</feature>
<evidence type="ECO:0000313" key="4">
    <source>
        <dbReference type="EMBL" id="CAD9170783.1"/>
    </source>
</evidence>
<dbReference type="PRINTS" id="PR00625">
    <property type="entry name" value="JDOMAIN"/>
</dbReference>
<protein>
    <recommendedName>
        <fullName evidence="3">J domain-containing protein</fullName>
    </recommendedName>
</protein>
<dbReference type="EMBL" id="HBGE01079593">
    <property type="protein sequence ID" value="CAD9170783.1"/>
    <property type="molecule type" value="Transcribed_RNA"/>
</dbReference>
<dbReference type="Pfam" id="PF00226">
    <property type="entry name" value="DnaJ"/>
    <property type="match status" value="1"/>
</dbReference>
<keyword evidence="2" id="KW-0472">Membrane</keyword>
<dbReference type="SUPFAM" id="SSF52833">
    <property type="entry name" value="Thioredoxin-like"/>
    <property type="match status" value="1"/>
</dbReference>
<dbReference type="InterPro" id="IPR036249">
    <property type="entry name" value="Thioredoxin-like_sf"/>
</dbReference>
<dbReference type="AlphaFoldDB" id="A0A7S1RMH0"/>
<keyword evidence="2" id="KW-0812">Transmembrane</keyword>
<sequence>MPKQDRCAQIKKDAANTKKRAQAESQKEQREAQQAAAEDEAESPVAAARRAGQGTGSTFTRAGALAGNGAAESDDEPAPAPTAVPRTTAAGDGAAERQSKKKKQQAGRGVSDMELLLQGERAARRQRIIDRFLGLLLVGPLLDAWRGQGTPKDAKELKGKKKGPNSGGGNKLDATWNFRSAFQKVDIFGGPFLMLAFTVAMLAARLMEEGYTPDHRLASEANYYEVLGITSDADVLEIRKAYKSLALSWHPDKNPNCEACPARFAKISEAYETLNNPENKKAYDQRKARKGDLQSMASVELTDEDFEARVLRSNEVWMVQVYDPSDGGSRDFHPVWEDVALSHRHVARFGRLDAVKNKKALELLPQRVVLMPLVFRFARGVAHESILYTGREEQGAGTFSRFIMDGYPAVQRLESAAELKGWWAAKAPRILMAGPAPAPRRGLKGLELLQVPQVAHMWAGFAEFASTDPTTAKSVLGQELNNPDGATWSFTSRGAAGSAAAETASVNDLKDAPDALQELVLAMVRGQAPPVTVRNHQQLCGASSLGNAMRTFCVVLVDASESVLAGALKDLNTSRATYSQEVQDLKSSEEDADAEAEEAPFHIQPVRISTRSSRWPWQPAAAGPSFRALWSEAKWAPAFVLELETQRIAPVKQLGNLQDLYQNIAYEDLKFKELPEGLSLVRALPDPEAPLRRELSALISSPPAAILLFLLVAAAAAVLPELSVGAACAALAAAAGLLLSAWPWAFRRCFALLWCAASASSFECQRNF</sequence>
<name>A0A7S1RMH0_ALECA</name>
<feature type="compositionally biased region" description="Low complexity" evidence="1">
    <location>
        <begin position="81"/>
        <end position="90"/>
    </location>
</feature>